<accession>A0A0H2S1D4</accession>
<sequence length="266" mass="29050">MPEDITIVSSDSVYFQAHQTYLLHFEELTSGGPVTNEEHSPNVLHLPESGSVLNLLLSAAYNTTRNGGQVGASDISLSDLGLAVAALKTYGIPLQAALAEKSLMSSAFESHCQRGPTSALQVYAIAASHVPDLHVLAVYASEFLLSLSLASISEEQADKIDPAYVRKLFILHLDRIKEFKQLMTGLPQTHGPLPRCNDTGGGVLLDAWARATAYLSWAASADLPNSKIDDVMMSVMDRFTCTTCKESLQCRFRILKQEWLLVKRTI</sequence>
<reference evidence="1 2" key="1">
    <citation type="submission" date="2015-04" db="EMBL/GenBank/DDBJ databases">
        <title>Complete genome sequence of Schizopora paradoxa KUC8140, a cosmopolitan wood degrader in East Asia.</title>
        <authorList>
            <consortium name="DOE Joint Genome Institute"/>
            <person name="Min B."/>
            <person name="Park H."/>
            <person name="Jang Y."/>
            <person name="Kim J.-J."/>
            <person name="Kim K.H."/>
            <person name="Pangilinan J."/>
            <person name="Lipzen A."/>
            <person name="Riley R."/>
            <person name="Grigoriev I.V."/>
            <person name="Spatafora J.W."/>
            <person name="Choi I.-G."/>
        </authorList>
    </citation>
    <scope>NUCLEOTIDE SEQUENCE [LARGE SCALE GENOMIC DNA]</scope>
    <source>
        <strain evidence="1 2">KUC8140</strain>
    </source>
</reference>
<evidence type="ECO:0000313" key="2">
    <source>
        <dbReference type="Proteomes" id="UP000053477"/>
    </source>
</evidence>
<gene>
    <name evidence="1" type="ORF">SCHPADRAFT_155320</name>
</gene>
<dbReference type="Proteomes" id="UP000053477">
    <property type="component" value="Unassembled WGS sequence"/>
</dbReference>
<evidence type="ECO:0000313" key="1">
    <source>
        <dbReference type="EMBL" id="KLO17667.1"/>
    </source>
</evidence>
<proteinExistence type="predicted"/>
<dbReference type="AlphaFoldDB" id="A0A0H2S1D4"/>
<dbReference type="OrthoDB" id="3265815at2759"/>
<organism evidence="1 2">
    <name type="scientific">Schizopora paradoxa</name>
    <dbReference type="NCBI Taxonomy" id="27342"/>
    <lineage>
        <taxon>Eukaryota</taxon>
        <taxon>Fungi</taxon>
        <taxon>Dikarya</taxon>
        <taxon>Basidiomycota</taxon>
        <taxon>Agaricomycotina</taxon>
        <taxon>Agaricomycetes</taxon>
        <taxon>Hymenochaetales</taxon>
        <taxon>Schizoporaceae</taxon>
        <taxon>Schizopora</taxon>
    </lineage>
</organism>
<keyword evidence="2" id="KW-1185">Reference proteome</keyword>
<dbReference type="STRING" id="27342.A0A0H2S1D4"/>
<name>A0A0H2S1D4_9AGAM</name>
<dbReference type="InParanoid" id="A0A0H2S1D4"/>
<protein>
    <submittedName>
        <fullName evidence="1">Uncharacterized protein</fullName>
    </submittedName>
</protein>
<dbReference type="EMBL" id="KQ085902">
    <property type="protein sequence ID" value="KLO17667.1"/>
    <property type="molecule type" value="Genomic_DNA"/>
</dbReference>